<feature type="compositionally biased region" description="Acidic residues" evidence="6">
    <location>
        <begin position="141"/>
        <end position="154"/>
    </location>
</feature>
<reference evidence="8" key="1">
    <citation type="submission" date="2022-08" db="EMBL/GenBank/DDBJ databases">
        <title>Novel sulphate-reducing endosymbionts in the free-living metamonad Anaeramoeba.</title>
        <authorList>
            <person name="Jerlstrom-Hultqvist J."/>
            <person name="Cepicka I."/>
            <person name="Gallot-Lavallee L."/>
            <person name="Salas-Leiva D."/>
            <person name="Curtis B.A."/>
            <person name="Zahonova K."/>
            <person name="Pipaliya S."/>
            <person name="Dacks J."/>
            <person name="Roger A.J."/>
        </authorList>
    </citation>
    <scope>NUCLEOTIDE SEQUENCE</scope>
    <source>
        <strain evidence="8">Busselton2</strain>
    </source>
</reference>
<dbReference type="CDD" id="cd08048">
    <property type="entry name" value="HFD_TAF11"/>
    <property type="match status" value="1"/>
</dbReference>
<evidence type="ECO:0000256" key="5">
    <source>
        <dbReference type="ARBA" id="ARBA00023242"/>
    </source>
</evidence>
<gene>
    <name evidence="8" type="ORF">M0812_29707</name>
</gene>
<protein>
    <submittedName>
        <fullName evidence="8">Transcription initiation factor tfiid subunit</fullName>
    </submittedName>
</protein>
<dbReference type="EMBL" id="JANTQA010000075">
    <property type="protein sequence ID" value="KAJ3424075.1"/>
    <property type="molecule type" value="Genomic_DNA"/>
</dbReference>
<dbReference type="PANTHER" id="PTHR13218:SF8">
    <property type="entry name" value="TRANSCRIPTION INITIATION FACTOR TFIID SUBUNIT 11"/>
    <property type="match status" value="1"/>
</dbReference>
<comment type="subcellular location">
    <subcellularLocation>
        <location evidence="1">Nucleus</location>
    </subcellularLocation>
</comment>
<keyword evidence="5" id="KW-0539">Nucleus</keyword>
<proteinExistence type="inferred from homology"/>
<dbReference type="PANTHER" id="PTHR13218">
    <property type="entry name" value="TRANSCRIPTION INITIATION FACTOR TFIID SUBUNIT 11-RELATED"/>
    <property type="match status" value="1"/>
</dbReference>
<dbReference type="GO" id="GO:0016251">
    <property type="term" value="F:RNA polymerase II general transcription initiation factor activity"/>
    <property type="evidence" value="ECO:0007669"/>
    <property type="project" value="TreeGrafter"/>
</dbReference>
<feature type="compositionally biased region" description="Polar residues" evidence="6">
    <location>
        <begin position="120"/>
        <end position="133"/>
    </location>
</feature>
<dbReference type="InterPro" id="IPR009072">
    <property type="entry name" value="Histone-fold"/>
</dbReference>
<evidence type="ECO:0000256" key="1">
    <source>
        <dbReference type="ARBA" id="ARBA00004123"/>
    </source>
</evidence>
<dbReference type="SUPFAM" id="SSF47113">
    <property type="entry name" value="Histone-fold"/>
    <property type="match status" value="1"/>
</dbReference>
<dbReference type="Pfam" id="PF04719">
    <property type="entry name" value="TAFII28"/>
    <property type="match status" value="1"/>
</dbReference>
<dbReference type="InterPro" id="IPR006809">
    <property type="entry name" value="TAFII28_dom"/>
</dbReference>
<evidence type="ECO:0000313" key="9">
    <source>
        <dbReference type="Proteomes" id="UP001146793"/>
    </source>
</evidence>
<feature type="region of interest" description="Disordered" evidence="6">
    <location>
        <begin position="221"/>
        <end position="256"/>
    </location>
</feature>
<organism evidence="8 9">
    <name type="scientific">Anaeramoeba flamelloides</name>
    <dbReference type="NCBI Taxonomy" id="1746091"/>
    <lineage>
        <taxon>Eukaryota</taxon>
        <taxon>Metamonada</taxon>
        <taxon>Anaeramoebidae</taxon>
        <taxon>Anaeramoeba</taxon>
    </lineage>
</organism>
<evidence type="ECO:0000256" key="2">
    <source>
        <dbReference type="ARBA" id="ARBA00009788"/>
    </source>
</evidence>
<evidence type="ECO:0000256" key="6">
    <source>
        <dbReference type="SAM" id="MobiDB-lite"/>
    </source>
</evidence>
<evidence type="ECO:0000259" key="7">
    <source>
        <dbReference type="Pfam" id="PF04719"/>
    </source>
</evidence>
<accession>A0AAV7Y7E2</accession>
<dbReference type="GO" id="GO:0051123">
    <property type="term" value="P:RNA polymerase II preinitiation complex assembly"/>
    <property type="evidence" value="ECO:0007669"/>
    <property type="project" value="InterPro"/>
</dbReference>
<dbReference type="GO" id="GO:0046982">
    <property type="term" value="F:protein heterodimerization activity"/>
    <property type="evidence" value="ECO:0007669"/>
    <property type="project" value="InterPro"/>
</dbReference>
<dbReference type="InterPro" id="IPR045127">
    <property type="entry name" value="TAF11-like"/>
</dbReference>
<dbReference type="GO" id="GO:0005669">
    <property type="term" value="C:transcription factor TFIID complex"/>
    <property type="evidence" value="ECO:0007669"/>
    <property type="project" value="InterPro"/>
</dbReference>
<feature type="compositionally biased region" description="Basic residues" evidence="6">
    <location>
        <begin position="228"/>
        <end position="242"/>
    </location>
</feature>
<evidence type="ECO:0000256" key="4">
    <source>
        <dbReference type="ARBA" id="ARBA00023163"/>
    </source>
</evidence>
<keyword evidence="4" id="KW-0804">Transcription</keyword>
<dbReference type="AlphaFoldDB" id="A0AAV7Y7E2"/>
<evidence type="ECO:0000313" key="8">
    <source>
        <dbReference type="EMBL" id="KAJ3424075.1"/>
    </source>
</evidence>
<keyword evidence="3" id="KW-0805">Transcription regulation</keyword>
<dbReference type="Proteomes" id="UP001146793">
    <property type="component" value="Unassembled WGS sequence"/>
</dbReference>
<feature type="compositionally biased region" description="Basic residues" evidence="6">
    <location>
        <begin position="25"/>
        <end position="91"/>
    </location>
</feature>
<comment type="caution">
    <text evidence="8">The sequence shown here is derived from an EMBL/GenBank/DDBJ whole genome shotgun (WGS) entry which is preliminary data.</text>
</comment>
<feature type="compositionally biased region" description="Polar residues" evidence="6">
    <location>
        <begin position="101"/>
        <end position="110"/>
    </location>
</feature>
<feature type="region of interest" description="Disordered" evidence="6">
    <location>
        <begin position="1"/>
        <end position="154"/>
    </location>
</feature>
<name>A0AAV7Y7E2_9EUKA</name>
<evidence type="ECO:0000256" key="3">
    <source>
        <dbReference type="ARBA" id="ARBA00023015"/>
    </source>
</evidence>
<dbReference type="Gene3D" id="1.10.20.10">
    <property type="entry name" value="Histone, subunit A"/>
    <property type="match status" value="1"/>
</dbReference>
<feature type="compositionally biased region" description="Polar residues" evidence="6">
    <location>
        <begin position="1"/>
        <end position="20"/>
    </location>
</feature>
<sequence length="396" mass="45712">MSLNPFEGNSNGSQDTTSLNESKKKNLSAKGKSRTRGRSRGKGRSRGRGTVRGRGRARGSGRGRGRSRGRGRTRGRGRARGRGRGRGKARGNKPDEPTFLVNIQNRSDQSIRGRRHQTKSQRTIITEQGNPNLQKRRRTESDEEYVDQSESEDEDYLAMIKNAIPNSQSDVQKKRKQYSQFSSIDKIAQELRKEKEELLKSNDQSEPFDGTDQDNYFRNQFENQNQKGSRKRNRSRPNKQKSKGNSENGKKKGNETNMSYLDEDLLEDEDLGSSFDTFDNISKEMEEQFKKIQEKILTTVKQRYDKFINAKITKAPIRRIMTSATQFPINDKMIKLMCVVSKTFVTELIEEARIIMLQSNKGKRKIPLEDRHLREAYRKFILQGKIPGYEKKKFDL</sequence>
<feature type="domain" description="TAFII28-like protein" evidence="7">
    <location>
        <begin position="302"/>
        <end position="379"/>
    </location>
</feature>
<comment type="similarity">
    <text evidence="2">Belongs to the TAF11 family.</text>
</comment>